<name>A0ABU0XGH8_9MICO</name>
<dbReference type="PANTHER" id="PTHR30055:SF234">
    <property type="entry name" value="HTH-TYPE TRANSCRIPTIONAL REGULATOR BETI"/>
    <property type="match status" value="1"/>
</dbReference>
<gene>
    <name evidence="6" type="ORF">RBR11_09915</name>
</gene>
<dbReference type="PRINTS" id="PR00455">
    <property type="entry name" value="HTHTETR"/>
</dbReference>
<protein>
    <submittedName>
        <fullName evidence="6">TetR/AcrR family transcriptional regulator</fullName>
    </submittedName>
</protein>
<dbReference type="PROSITE" id="PS50977">
    <property type="entry name" value="HTH_TETR_2"/>
    <property type="match status" value="1"/>
</dbReference>
<reference evidence="6 7" key="1">
    <citation type="submission" date="2023-08" db="EMBL/GenBank/DDBJ databases">
        <title>Microbacterium sp. nov., isolated from a waste landfill.</title>
        <authorList>
            <person name="Wen W."/>
        </authorList>
    </citation>
    <scope>NUCLEOTIDE SEQUENCE [LARGE SCALE GENOMIC DNA]</scope>
    <source>
        <strain evidence="6 7">ASV81</strain>
    </source>
</reference>
<feature type="domain" description="HTH tetR-type" evidence="5">
    <location>
        <begin position="20"/>
        <end position="80"/>
    </location>
</feature>
<dbReference type="InterPro" id="IPR001647">
    <property type="entry name" value="HTH_TetR"/>
</dbReference>
<proteinExistence type="predicted"/>
<keyword evidence="2 4" id="KW-0238">DNA-binding</keyword>
<sequence length="206" mass="21840">MDDDVKRRPYASPTRRARSEATRARILDAAAGLFVAGGYAGTSTRTIAAAAGASEASVFANFGSKSRLLAAVIVDRVTSDGDFPLSRNHALTGTPSRGEAVAVLAGIARRGHEPSWRLLAAGAAAAADDPELAAAMRHGAERRLADIAWFVRSILGIEDDADRIAEGIWAVGAVEGYRHLVVDQGWPVDEYESWLARMILATADAR</sequence>
<dbReference type="EMBL" id="JAVFCB010000005">
    <property type="protein sequence ID" value="MDQ4214229.1"/>
    <property type="molecule type" value="Genomic_DNA"/>
</dbReference>
<accession>A0ABU0XGH8</accession>
<dbReference type="Proteomes" id="UP001230289">
    <property type="component" value="Unassembled WGS sequence"/>
</dbReference>
<evidence type="ECO:0000256" key="3">
    <source>
        <dbReference type="ARBA" id="ARBA00023163"/>
    </source>
</evidence>
<keyword evidence="3" id="KW-0804">Transcription</keyword>
<evidence type="ECO:0000256" key="1">
    <source>
        <dbReference type="ARBA" id="ARBA00023015"/>
    </source>
</evidence>
<feature type="DNA-binding region" description="H-T-H motif" evidence="4">
    <location>
        <begin position="43"/>
        <end position="62"/>
    </location>
</feature>
<evidence type="ECO:0000256" key="2">
    <source>
        <dbReference type="ARBA" id="ARBA00023125"/>
    </source>
</evidence>
<keyword evidence="1" id="KW-0805">Transcription regulation</keyword>
<dbReference type="SUPFAM" id="SSF46689">
    <property type="entry name" value="Homeodomain-like"/>
    <property type="match status" value="1"/>
</dbReference>
<evidence type="ECO:0000313" key="6">
    <source>
        <dbReference type="EMBL" id="MDQ4214229.1"/>
    </source>
</evidence>
<evidence type="ECO:0000313" key="7">
    <source>
        <dbReference type="Proteomes" id="UP001230289"/>
    </source>
</evidence>
<keyword evidence="7" id="KW-1185">Reference proteome</keyword>
<evidence type="ECO:0000259" key="5">
    <source>
        <dbReference type="PROSITE" id="PS50977"/>
    </source>
</evidence>
<dbReference type="Pfam" id="PF00440">
    <property type="entry name" value="TetR_N"/>
    <property type="match status" value="1"/>
</dbReference>
<dbReference type="InterPro" id="IPR050109">
    <property type="entry name" value="HTH-type_TetR-like_transc_reg"/>
</dbReference>
<dbReference type="RefSeq" id="WP_308489168.1">
    <property type="nucleotide sequence ID" value="NZ_JAVFCB010000005.1"/>
</dbReference>
<dbReference type="PANTHER" id="PTHR30055">
    <property type="entry name" value="HTH-TYPE TRANSCRIPTIONAL REGULATOR RUTR"/>
    <property type="match status" value="1"/>
</dbReference>
<dbReference type="InterPro" id="IPR009057">
    <property type="entry name" value="Homeodomain-like_sf"/>
</dbReference>
<evidence type="ECO:0000256" key="4">
    <source>
        <dbReference type="PROSITE-ProRule" id="PRU00335"/>
    </source>
</evidence>
<dbReference type="Gene3D" id="1.10.357.10">
    <property type="entry name" value="Tetracycline Repressor, domain 2"/>
    <property type="match status" value="1"/>
</dbReference>
<comment type="caution">
    <text evidence="6">The sequence shown here is derived from an EMBL/GenBank/DDBJ whole genome shotgun (WGS) entry which is preliminary data.</text>
</comment>
<organism evidence="6 7">
    <name type="scientific">Microbacterium capsulatum</name>
    <dbReference type="NCBI Taxonomy" id="3041921"/>
    <lineage>
        <taxon>Bacteria</taxon>
        <taxon>Bacillati</taxon>
        <taxon>Actinomycetota</taxon>
        <taxon>Actinomycetes</taxon>
        <taxon>Micrococcales</taxon>
        <taxon>Microbacteriaceae</taxon>
        <taxon>Microbacterium</taxon>
    </lineage>
</organism>